<organism evidence="1 2">
    <name type="scientific">Acetobacter vaccinii</name>
    <dbReference type="NCBI Taxonomy" id="2592655"/>
    <lineage>
        <taxon>Bacteria</taxon>
        <taxon>Pseudomonadati</taxon>
        <taxon>Pseudomonadota</taxon>
        <taxon>Alphaproteobacteria</taxon>
        <taxon>Acetobacterales</taxon>
        <taxon>Acetobacteraceae</taxon>
        <taxon>Acetobacter</taxon>
    </lineage>
</organism>
<keyword evidence="2" id="KW-1185">Reference proteome</keyword>
<sequence length="192" mass="19274">MRQDQEPAAAPEPHSAAHTTRTALIGLAACALVAWGTLHVLRPGAADSAAPQAVAAAEDPNILHADATMAVINAANAPKALADSGYSTAEQADILAAVKRHEVKLVAMPVYDATGAGGAITIVCGPWQRTVSLLPTPTTVILPIAISGAVDILPATPPGPMGTGSGAVTVFGPQALPVLYKGNTLSLTVLAQ</sequence>
<proteinExistence type="predicted"/>
<accession>A0A5C1YP07</accession>
<evidence type="ECO:0000313" key="2">
    <source>
        <dbReference type="Proteomes" id="UP000324536"/>
    </source>
</evidence>
<dbReference type="AlphaFoldDB" id="A0A5C1YP07"/>
<dbReference type="Proteomes" id="UP000324536">
    <property type="component" value="Chromosome"/>
</dbReference>
<protein>
    <submittedName>
        <fullName evidence="1">Uncharacterized protein</fullName>
    </submittedName>
</protein>
<dbReference type="EMBL" id="CP043506">
    <property type="protein sequence ID" value="QEO17258.1"/>
    <property type="molecule type" value="Genomic_DNA"/>
</dbReference>
<dbReference type="OrthoDB" id="7283144at2"/>
<name>A0A5C1YP07_9PROT</name>
<dbReference type="RefSeq" id="WP_149278937.1">
    <property type="nucleotide sequence ID" value="NZ_CP043506.1"/>
</dbReference>
<dbReference type="KEGG" id="acek:FLP30_05530"/>
<evidence type="ECO:0000313" key="1">
    <source>
        <dbReference type="EMBL" id="QEO17258.1"/>
    </source>
</evidence>
<gene>
    <name evidence="1" type="ORF">FLP30_05530</name>
</gene>
<reference evidence="1 2" key="1">
    <citation type="submission" date="2019-09" db="EMBL/GenBank/DDBJ databases">
        <title>Genome sequencing of strain KACC 21233.</title>
        <authorList>
            <person name="Heo J."/>
            <person name="Kim S.-J."/>
            <person name="Kim J.-S."/>
            <person name="Hong S.-B."/>
            <person name="Kwon S.-W."/>
        </authorList>
    </citation>
    <scope>NUCLEOTIDE SEQUENCE [LARGE SCALE GENOMIC DNA]</scope>
    <source>
        <strain evidence="1 2">KACC 21233</strain>
    </source>
</reference>